<dbReference type="PROSITE" id="PS00571">
    <property type="entry name" value="AMIDASES"/>
    <property type="match status" value="1"/>
</dbReference>
<dbReference type="Pfam" id="PF01425">
    <property type="entry name" value="Amidase"/>
    <property type="match status" value="1"/>
</dbReference>
<reference evidence="2" key="1">
    <citation type="journal article" date="2020" name="ISME J.">
        <title>Gammaproteobacteria mediating utilization of methyl-, sulfur- and petroleum organic compounds in deep ocean hydrothermal plumes.</title>
        <authorList>
            <person name="Zhou Z."/>
            <person name="Liu Y."/>
            <person name="Pan J."/>
            <person name="Cron B.R."/>
            <person name="Toner B.M."/>
            <person name="Anantharaman K."/>
            <person name="Breier J.A."/>
            <person name="Dick G.J."/>
            <person name="Li M."/>
        </authorList>
    </citation>
    <scope>NUCLEOTIDE SEQUENCE</scope>
    <source>
        <strain evidence="2">SZUA-1515</strain>
    </source>
</reference>
<proteinExistence type="predicted"/>
<dbReference type="InterPro" id="IPR020556">
    <property type="entry name" value="Amidase_CS"/>
</dbReference>
<sequence length="446" mass="48709">MLGPDLTLRGAVELIRGGSLEALRLAEYCYGRIEELNDRLKAFITVFTRDENTHSVSEPLLGAPISLKDLFYTKDKPTTAGSRILAGFKPSFNAPVVDALSSSGALIIGKTNMHEFAFGVTNKNPHYGVCRNPWDRERISGGSSGGSAVSVAAGMCLASLGTDTAGSVRIPASLCGVVGYKPTYGMVSAKGVIPLSWTLDHVGFLTRSVEDAALLMRITTSHRPPAEPLEYSIKPAELKGIRIGIPRNYFLEHLQEDVERVFYDVVDILQREGAKVRDITIEAVEQMVRVRYVIVHAEAAAYHKRFIRDRFNEYGEDLKRRLAEGAVIPASTYINAQRLRKKLVGSFRRVFKEVDILLTPTTAVTAPRVDEENVAVGDVVMDIRPALLRLTEPFNVVGAPVLSLPAGLSRERLPVGLQAIADVMDDDTLLSIGMALESVIKPIGNP</sequence>
<feature type="domain" description="Amidase" evidence="1">
    <location>
        <begin position="25"/>
        <end position="430"/>
    </location>
</feature>
<comment type="caution">
    <text evidence="2">The sequence shown here is derived from an EMBL/GenBank/DDBJ whole genome shotgun (WGS) entry which is preliminary data.</text>
</comment>
<evidence type="ECO:0000313" key="2">
    <source>
        <dbReference type="EMBL" id="HIQ30506.1"/>
    </source>
</evidence>
<gene>
    <name evidence="2" type="primary">gatA</name>
    <name evidence="2" type="ORF">EYH45_08120</name>
</gene>
<dbReference type="Gene3D" id="3.90.1300.10">
    <property type="entry name" value="Amidase signature (AS) domain"/>
    <property type="match status" value="1"/>
</dbReference>
<keyword evidence="2" id="KW-0808">Transferase</keyword>
<keyword evidence="2" id="KW-0436">Ligase</keyword>
<organism evidence="2 3">
    <name type="scientific">Caldiarchaeum subterraneum</name>
    <dbReference type="NCBI Taxonomy" id="311458"/>
    <lineage>
        <taxon>Archaea</taxon>
        <taxon>Nitrososphaerota</taxon>
        <taxon>Candidatus Caldarchaeales</taxon>
        <taxon>Candidatus Caldarchaeaceae</taxon>
        <taxon>Candidatus Caldarchaeum</taxon>
    </lineage>
</organism>
<dbReference type="PANTHER" id="PTHR11895">
    <property type="entry name" value="TRANSAMIDASE"/>
    <property type="match status" value="1"/>
</dbReference>
<evidence type="ECO:0000259" key="1">
    <source>
        <dbReference type="Pfam" id="PF01425"/>
    </source>
</evidence>
<dbReference type="AlphaFoldDB" id="A0A832ZX91"/>
<dbReference type="InterPro" id="IPR023631">
    <property type="entry name" value="Amidase_dom"/>
</dbReference>
<dbReference type="PANTHER" id="PTHR11895:SF67">
    <property type="entry name" value="AMIDASE DOMAIN-CONTAINING PROTEIN"/>
    <property type="match status" value="1"/>
</dbReference>
<dbReference type="EMBL" id="DQVM01000163">
    <property type="protein sequence ID" value="HIQ30506.1"/>
    <property type="molecule type" value="Genomic_DNA"/>
</dbReference>
<dbReference type="GO" id="GO:0050567">
    <property type="term" value="F:glutaminyl-tRNA synthase (glutamine-hydrolyzing) activity"/>
    <property type="evidence" value="ECO:0007669"/>
    <property type="project" value="UniProtKB-EC"/>
</dbReference>
<protein>
    <submittedName>
        <fullName evidence="2">Asp-tRNA(Asn)/Glu-tRNA(Gln) amidotransferase subunit GatA</fullName>
        <ecNumber evidence="2">6.3.5.7</ecNumber>
    </submittedName>
</protein>
<dbReference type="InterPro" id="IPR000120">
    <property type="entry name" value="Amidase"/>
</dbReference>
<evidence type="ECO:0000313" key="3">
    <source>
        <dbReference type="Proteomes" id="UP000608579"/>
    </source>
</evidence>
<name>A0A832ZX91_CALS0</name>
<dbReference type="EC" id="6.3.5.7" evidence="2"/>
<accession>A0A832ZX91</accession>
<dbReference type="InterPro" id="IPR036928">
    <property type="entry name" value="AS_sf"/>
</dbReference>
<dbReference type="GO" id="GO:0016740">
    <property type="term" value="F:transferase activity"/>
    <property type="evidence" value="ECO:0007669"/>
    <property type="project" value="UniProtKB-KW"/>
</dbReference>
<dbReference type="Proteomes" id="UP000608579">
    <property type="component" value="Unassembled WGS sequence"/>
</dbReference>
<dbReference type="SUPFAM" id="SSF75304">
    <property type="entry name" value="Amidase signature (AS) enzymes"/>
    <property type="match status" value="1"/>
</dbReference>